<dbReference type="OrthoDB" id="7018021at2"/>
<name>A0A0C2I8P7_9PSED</name>
<dbReference type="Proteomes" id="UP000031535">
    <property type="component" value="Unassembled WGS sequence"/>
</dbReference>
<comment type="caution">
    <text evidence="1">The sequence shown here is derived from an EMBL/GenBank/DDBJ whole genome shotgun (WGS) entry which is preliminary data.</text>
</comment>
<dbReference type="PATRIC" id="fig|226910.6.peg.2807"/>
<evidence type="ECO:0000313" key="2">
    <source>
        <dbReference type="Proteomes" id="UP000031535"/>
    </source>
</evidence>
<proteinExistence type="predicted"/>
<dbReference type="RefSeq" id="WP_040067750.1">
    <property type="nucleotide sequence ID" value="NZ_JXDG01000037.1"/>
</dbReference>
<dbReference type="EMBL" id="JXDG01000037">
    <property type="protein sequence ID" value="KIH83320.1"/>
    <property type="molecule type" value="Genomic_DNA"/>
</dbReference>
<accession>A0A0C2I8P7</accession>
<reference evidence="1 2" key="1">
    <citation type="submission" date="2015-01" db="EMBL/GenBank/DDBJ databases">
        <title>Complete genome of Pseudomonas batumici UCM B-321 producer of the batumin antibiotic with strong antistaphilococcal and potential anticancer activity.</title>
        <authorList>
            <person name="Klochko V.V."/>
            <person name="Zelena L.B."/>
            <person name="Elena K.A."/>
            <person name="Reva O.N."/>
        </authorList>
    </citation>
    <scope>NUCLEOTIDE SEQUENCE [LARGE SCALE GENOMIC DNA]</scope>
    <source>
        <strain evidence="1 2">UCM B-321</strain>
    </source>
</reference>
<keyword evidence="2" id="KW-1185">Reference proteome</keyword>
<gene>
    <name evidence="1" type="ORF">UCMB321_2816</name>
</gene>
<dbReference type="STRING" id="226910.UCMB321_2816"/>
<dbReference type="AlphaFoldDB" id="A0A0C2I8P7"/>
<evidence type="ECO:0000313" key="1">
    <source>
        <dbReference type="EMBL" id="KIH83320.1"/>
    </source>
</evidence>
<organism evidence="1 2">
    <name type="scientific">Pseudomonas batumici</name>
    <dbReference type="NCBI Taxonomy" id="226910"/>
    <lineage>
        <taxon>Bacteria</taxon>
        <taxon>Pseudomonadati</taxon>
        <taxon>Pseudomonadota</taxon>
        <taxon>Gammaproteobacteria</taxon>
        <taxon>Pseudomonadales</taxon>
        <taxon>Pseudomonadaceae</taxon>
        <taxon>Pseudomonas</taxon>
    </lineage>
</organism>
<sequence>MSSTRAEFHRQHLPQASAEARRLFERKAELRGAWLNWVAAQLYALGPAEYVSMVRRELQQLQAQDAR</sequence>
<protein>
    <submittedName>
        <fullName evidence="1">Uncharacterized protein</fullName>
    </submittedName>
</protein>